<dbReference type="EMBL" id="AMCI01005713">
    <property type="protein sequence ID" value="EJW95588.1"/>
    <property type="molecule type" value="Genomic_DNA"/>
</dbReference>
<gene>
    <name evidence="1" type="ORF">EVA_16305</name>
</gene>
<organism evidence="1">
    <name type="scientific">gut metagenome</name>
    <dbReference type="NCBI Taxonomy" id="749906"/>
    <lineage>
        <taxon>unclassified sequences</taxon>
        <taxon>metagenomes</taxon>
        <taxon>organismal metagenomes</taxon>
    </lineage>
</organism>
<dbReference type="AlphaFoldDB" id="J9FMD8"/>
<name>J9FMD8_9ZZZZ</name>
<reference evidence="1" key="1">
    <citation type="journal article" date="2012" name="PLoS ONE">
        <title>Gene sets for utilization of primary and secondary nutrition supplies in the distal gut of endangered iberian lynx.</title>
        <authorList>
            <person name="Alcaide M."/>
            <person name="Messina E."/>
            <person name="Richter M."/>
            <person name="Bargiela R."/>
            <person name="Peplies J."/>
            <person name="Huws S.A."/>
            <person name="Newbold C.J."/>
            <person name="Golyshin P.N."/>
            <person name="Simon M.A."/>
            <person name="Lopez G."/>
            <person name="Yakimov M.M."/>
            <person name="Ferrer M."/>
        </authorList>
    </citation>
    <scope>NUCLEOTIDE SEQUENCE</scope>
</reference>
<accession>J9FMD8</accession>
<evidence type="ECO:0000313" key="1">
    <source>
        <dbReference type="EMBL" id="EJW95588.1"/>
    </source>
</evidence>
<proteinExistence type="predicted"/>
<comment type="caution">
    <text evidence="1">The sequence shown here is derived from an EMBL/GenBank/DDBJ whole genome shotgun (WGS) entry which is preliminary data.</text>
</comment>
<sequence length="50" mass="5752">MSLTEFSSTFYYFISSPFSPRINMASRKLLTITNGSTRLNHIHNIIARSE</sequence>
<protein>
    <submittedName>
        <fullName evidence="1">Uncharacterized protein</fullName>
    </submittedName>
</protein>